<comment type="subcellular location">
    <subcellularLocation>
        <location evidence="1">Nucleus</location>
    </subcellularLocation>
</comment>
<sequence>MTSFSESNFAKKLDDLNNSQQSIQTLSLWLIHHRRHSKAIVDIWVKSLQKAKPEKKLTYFYLANDVIQNSRKKGPEFNRDFRTVLPKAYRIAANEVDIKTRGSMGRMLGIWKERNIFDAEFVNKLKKCFVADSSPKPEPVRKKKKVELTLREEIEKERNHVAGDPPEAEDLVKALQDLDNSASCDAAVRERIAALPPEVSDVSLLDKIKDKDAVNELMATVDEACLLLGDYNGRLAAELDERKRVAKMLFDYIVAQKESLNVAQNRLMEHKQKLEKVAGVRNELKSHIQSLPDLSLLPDVTGGLAPLPSAGDLFATEKDQ</sequence>
<evidence type="ECO:0000313" key="5">
    <source>
        <dbReference type="EMBL" id="KAK2188994.1"/>
    </source>
</evidence>
<dbReference type="Gene3D" id="6.10.250.2560">
    <property type="match status" value="1"/>
</dbReference>
<name>A0AAD9P6J0_RIDPI</name>
<dbReference type="AlphaFoldDB" id="A0AAD9P6J0"/>
<keyword evidence="6" id="KW-1185">Reference proteome</keyword>
<evidence type="ECO:0000256" key="2">
    <source>
        <dbReference type="ARBA" id="ARBA00023242"/>
    </source>
</evidence>
<dbReference type="GO" id="GO:0097550">
    <property type="term" value="C:transcription preinitiation complex"/>
    <property type="evidence" value="ECO:0007669"/>
    <property type="project" value="UniProtKB-ARBA"/>
</dbReference>
<feature type="domain" description="CID" evidence="4">
    <location>
        <begin position="1"/>
        <end position="133"/>
    </location>
</feature>
<comment type="similarity">
    <text evidence="3">Belongs to the UPF0400 (RTT103) family.</text>
</comment>
<keyword evidence="2" id="KW-0539">Nucleus</keyword>
<dbReference type="InterPro" id="IPR006569">
    <property type="entry name" value="CID_dom"/>
</dbReference>
<dbReference type="GO" id="GO:0001111">
    <property type="term" value="P:RNA polymerase II promoter clearance"/>
    <property type="evidence" value="ECO:0007669"/>
    <property type="project" value="UniProtKB-ARBA"/>
</dbReference>
<accession>A0AAD9P6J0</accession>
<dbReference type="Gene3D" id="1.25.40.90">
    <property type="match status" value="1"/>
</dbReference>
<dbReference type="SUPFAM" id="SSF48464">
    <property type="entry name" value="ENTH/VHS domain"/>
    <property type="match status" value="1"/>
</dbReference>
<proteinExistence type="inferred from homology"/>
<dbReference type="Proteomes" id="UP001209878">
    <property type="component" value="Unassembled WGS sequence"/>
</dbReference>
<dbReference type="Pfam" id="PF16566">
    <property type="entry name" value="CREPT"/>
    <property type="match status" value="1"/>
</dbReference>
<dbReference type="SMART" id="SM00582">
    <property type="entry name" value="RPR"/>
    <property type="match status" value="1"/>
</dbReference>
<dbReference type="GO" id="GO:0000993">
    <property type="term" value="F:RNA polymerase II complex binding"/>
    <property type="evidence" value="ECO:0007669"/>
    <property type="project" value="TreeGrafter"/>
</dbReference>
<protein>
    <recommendedName>
        <fullName evidence="4">CID domain-containing protein</fullName>
    </recommendedName>
</protein>
<dbReference type="CDD" id="cd17002">
    <property type="entry name" value="CID_RPRD1"/>
    <property type="match status" value="1"/>
</dbReference>
<dbReference type="FunFam" id="1.25.40.90:FF:000007">
    <property type="entry name" value="Regulation of nuclear pre-mRNA domain-containing protein 1B"/>
    <property type="match status" value="1"/>
</dbReference>
<organism evidence="5 6">
    <name type="scientific">Ridgeia piscesae</name>
    <name type="common">Tubeworm</name>
    <dbReference type="NCBI Taxonomy" id="27915"/>
    <lineage>
        <taxon>Eukaryota</taxon>
        <taxon>Metazoa</taxon>
        <taxon>Spiralia</taxon>
        <taxon>Lophotrochozoa</taxon>
        <taxon>Annelida</taxon>
        <taxon>Polychaeta</taxon>
        <taxon>Sedentaria</taxon>
        <taxon>Canalipalpata</taxon>
        <taxon>Sabellida</taxon>
        <taxon>Siboglinidae</taxon>
        <taxon>Ridgeia</taxon>
    </lineage>
</organism>
<dbReference type="InterPro" id="IPR032337">
    <property type="entry name" value="RPRD1A/B_C"/>
</dbReference>
<dbReference type="PROSITE" id="PS51391">
    <property type="entry name" value="CID"/>
    <property type="match status" value="1"/>
</dbReference>
<evidence type="ECO:0000259" key="4">
    <source>
        <dbReference type="PROSITE" id="PS51391"/>
    </source>
</evidence>
<dbReference type="Pfam" id="PF04818">
    <property type="entry name" value="CID"/>
    <property type="match status" value="1"/>
</dbReference>
<dbReference type="InterPro" id="IPR008942">
    <property type="entry name" value="ENTH_VHS"/>
</dbReference>
<dbReference type="GO" id="GO:0031124">
    <property type="term" value="P:mRNA 3'-end processing"/>
    <property type="evidence" value="ECO:0007669"/>
    <property type="project" value="TreeGrafter"/>
</dbReference>
<reference evidence="5" key="1">
    <citation type="journal article" date="2023" name="Mol. Biol. Evol.">
        <title>Third-Generation Sequencing Reveals the Adaptive Role of the Epigenome in Three Deep-Sea Polychaetes.</title>
        <authorList>
            <person name="Perez M."/>
            <person name="Aroh O."/>
            <person name="Sun Y."/>
            <person name="Lan Y."/>
            <person name="Juniper S.K."/>
            <person name="Young C.R."/>
            <person name="Angers B."/>
            <person name="Qian P.Y."/>
        </authorList>
    </citation>
    <scope>NUCLEOTIDE SEQUENCE</scope>
    <source>
        <strain evidence="5">R07B-5</strain>
    </source>
</reference>
<dbReference type="PANTHER" id="PTHR12460">
    <property type="entry name" value="CYCLIN-DEPENDENT KINASE INHIBITOR-RELATED PROTEIN"/>
    <property type="match status" value="1"/>
</dbReference>
<dbReference type="PANTHER" id="PTHR12460:SF0">
    <property type="entry name" value="CID DOMAIN-CONTAINING PROTEIN-RELATED"/>
    <property type="match status" value="1"/>
</dbReference>
<evidence type="ECO:0000313" key="6">
    <source>
        <dbReference type="Proteomes" id="UP001209878"/>
    </source>
</evidence>
<evidence type="ECO:0000256" key="3">
    <source>
        <dbReference type="ARBA" id="ARBA00034310"/>
    </source>
</evidence>
<dbReference type="GO" id="GO:0042802">
    <property type="term" value="F:identical protein binding"/>
    <property type="evidence" value="ECO:0007669"/>
    <property type="project" value="UniProtKB-ARBA"/>
</dbReference>
<gene>
    <name evidence="5" type="ORF">NP493_118g03021</name>
</gene>
<comment type="caution">
    <text evidence="5">The sequence shown here is derived from an EMBL/GenBank/DDBJ whole genome shotgun (WGS) entry which is preliminary data.</text>
</comment>
<dbReference type="EMBL" id="JAODUO010000117">
    <property type="protein sequence ID" value="KAK2188994.1"/>
    <property type="molecule type" value="Genomic_DNA"/>
</dbReference>
<evidence type="ECO:0000256" key="1">
    <source>
        <dbReference type="ARBA" id="ARBA00004123"/>
    </source>
</evidence>
<dbReference type="GO" id="GO:0005654">
    <property type="term" value="C:nucleoplasm"/>
    <property type="evidence" value="ECO:0007669"/>
    <property type="project" value="UniProtKB-ARBA"/>
</dbReference>